<feature type="transmembrane region" description="Helical" evidence="7">
    <location>
        <begin position="104"/>
        <end position="125"/>
    </location>
</feature>
<dbReference type="PROSITE" id="PS50928">
    <property type="entry name" value="ABC_TM1"/>
    <property type="match status" value="1"/>
</dbReference>
<sequence>MNSLVRYLGWRTTQSIGVVIAIACINFLILHIAPGDAVDIMAGEAGAGDPEYMEALRKSFGLDQPVHIQLFHYLWNLFQFNLGYSFHYGIPVSELIFDKLPATLLLMVASLLIALLGGIVLGVTASRRPGSIYDTTISLVSLLGYATPLFWLGLMLIVVFSLKLGLLPSNGMYTIGKNYSVWGAALDVLHHLILPAVTLALFFMATYTRIMRAQMLQVFGQEFVRTARSKGISERRVVYRHVLRNAVLPLVSLFGVQVGGVLGGAVVVEVVFGWPGLGRLAFDSIFQRDFNLLMGILFFSSVLVVIVNLLVDFLYALLDPRIEVVA</sequence>
<feature type="transmembrane region" description="Helical" evidence="7">
    <location>
        <begin position="292"/>
        <end position="318"/>
    </location>
</feature>
<dbReference type="InterPro" id="IPR035906">
    <property type="entry name" value="MetI-like_sf"/>
</dbReference>
<evidence type="ECO:0000256" key="7">
    <source>
        <dbReference type="RuleBase" id="RU363032"/>
    </source>
</evidence>
<comment type="similarity">
    <text evidence="7">Belongs to the binding-protein-dependent transport system permease family.</text>
</comment>
<keyword evidence="4 7" id="KW-0812">Transmembrane</keyword>
<feature type="transmembrane region" description="Helical" evidence="7">
    <location>
        <begin position="246"/>
        <end position="272"/>
    </location>
</feature>
<evidence type="ECO:0000313" key="9">
    <source>
        <dbReference type="EMBL" id="SLN24160.1"/>
    </source>
</evidence>
<dbReference type="InterPro" id="IPR045621">
    <property type="entry name" value="BPD_transp_1_N"/>
</dbReference>
<dbReference type="Proteomes" id="UP000193200">
    <property type="component" value="Unassembled WGS sequence"/>
</dbReference>
<keyword evidence="3" id="KW-1003">Cell membrane</keyword>
<keyword evidence="2 7" id="KW-0813">Transport</keyword>
<evidence type="ECO:0000259" key="8">
    <source>
        <dbReference type="PROSITE" id="PS50928"/>
    </source>
</evidence>
<dbReference type="EMBL" id="FWFR01000001">
    <property type="protein sequence ID" value="SLN24160.1"/>
    <property type="molecule type" value="Genomic_DNA"/>
</dbReference>
<protein>
    <submittedName>
        <fullName evidence="9">Dipeptide transport system permease protein DppB</fullName>
    </submittedName>
</protein>
<comment type="subcellular location">
    <subcellularLocation>
        <location evidence="1 7">Cell membrane</location>
        <topology evidence="1 7">Multi-pass membrane protein</topology>
    </subcellularLocation>
</comment>
<feature type="transmembrane region" description="Helical" evidence="7">
    <location>
        <begin position="137"/>
        <end position="162"/>
    </location>
</feature>
<evidence type="ECO:0000256" key="1">
    <source>
        <dbReference type="ARBA" id="ARBA00004651"/>
    </source>
</evidence>
<dbReference type="PANTHER" id="PTHR43163:SF9">
    <property type="entry name" value="ABC TRANSPORTER PERMEASE PROTEIN"/>
    <property type="match status" value="1"/>
</dbReference>
<dbReference type="SUPFAM" id="SSF161098">
    <property type="entry name" value="MetI-like"/>
    <property type="match status" value="1"/>
</dbReference>
<dbReference type="InterPro" id="IPR000515">
    <property type="entry name" value="MetI-like"/>
</dbReference>
<feature type="domain" description="ABC transmembrane type-1" evidence="8">
    <location>
        <begin position="100"/>
        <end position="315"/>
    </location>
</feature>
<keyword evidence="10" id="KW-1185">Reference proteome</keyword>
<keyword evidence="5 7" id="KW-1133">Transmembrane helix</keyword>
<dbReference type="RefSeq" id="WP_085881989.1">
    <property type="nucleotide sequence ID" value="NZ_FWFR01000001.1"/>
</dbReference>
<organism evidence="9 10">
    <name type="scientific">Oceanibacterium hippocampi</name>
    <dbReference type="NCBI Taxonomy" id="745714"/>
    <lineage>
        <taxon>Bacteria</taxon>
        <taxon>Pseudomonadati</taxon>
        <taxon>Pseudomonadota</taxon>
        <taxon>Alphaproteobacteria</taxon>
        <taxon>Sneathiellales</taxon>
        <taxon>Sneathiellaceae</taxon>
        <taxon>Oceanibacterium</taxon>
    </lineage>
</organism>
<evidence type="ECO:0000256" key="5">
    <source>
        <dbReference type="ARBA" id="ARBA00022989"/>
    </source>
</evidence>
<dbReference type="OrthoDB" id="9805855at2"/>
<dbReference type="PROSITE" id="PS51257">
    <property type="entry name" value="PROKAR_LIPOPROTEIN"/>
    <property type="match status" value="1"/>
</dbReference>
<gene>
    <name evidence="9" type="primary">dppB_3</name>
    <name evidence="9" type="ORF">OCH7691_00672</name>
</gene>
<keyword evidence="6 7" id="KW-0472">Membrane</keyword>
<proteinExistence type="inferred from homology"/>
<dbReference type="PANTHER" id="PTHR43163">
    <property type="entry name" value="DIPEPTIDE TRANSPORT SYSTEM PERMEASE PROTEIN DPPB-RELATED"/>
    <property type="match status" value="1"/>
</dbReference>
<feature type="transmembrane region" description="Helical" evidence="7">
    <location>
        <begin position="12"/>
        <end position="33"/>
    </location>
</feature>
<dbReference type="GO" id="GO:0005886">
    <property type="term" value="C:plasma membrane"/>
    <property type="evidence" value="ECO:0007669"/>
    <property type="project" value="UniProtKB-SubCell"/>
</dbReference>
<name>A0A1Y5RSM9_9PROT</name>
<evidence type="ECO:0000256" key="4">
    <source>
        <dbReference type="ARBA" id="ARBA00022692"/>
    </source>
</evidence>
<accession>A0A1Y5RSM9</accession>
<dbReference type="GO" id="GO:0055085">
    <property type="term" value="P:transmembrane transport"/>
    <property type="evidence" value="ECO:0007669"/>
    <property type="project" value="InterPro"/>
</dbReference>
<dbReference type="Pfam" id="PF19300">
    <property type="entry name" value="BPD_transp_1_N"/>
    <property type="match status" value="1"/>
</dbReference>
<dbReference type="InParanoid" id="A0A1Y5RSM9"/>
<dbReference type="Gene3D" id="1.10.3720.10">
    <property type="entry name" value="MetI-like"/>
    <property type="match status" value="1"/>
</dbReference>
<evidence type="ECO:0000256" key="3">
    <source>
        <dbReference type="ARBA" id="ARBA00022475"/>
    </source>
</evidence>
<evidence type="ECO:0000313" key="10">
    <source>
        <dbReference type="Proteomes" id="UP000193200"/>
    </source>
</evidence>
<evidence type="ECO:0000256" key="2">
    <source>
        <dbReference type="ARBA" id="ARBA00022448"/>
    </source>
</evidence>
<dbReference type="CDD" id="cd06261">
    <property type="entry name" value="TM_PBP2"/>
    <property type="match status" value="1"/>
</dbReference>
<feature type="transmembrane region" description="Helical" evidence="7">
    <location>
        <begin position="182"/>
        <end position="205"/>
    </location>
</feature>
<reference evidence="9 10" key="1">
    <citation type="submission" date="2017-03" db="EMBL/GenBank/DDBJ databases">
        <authorList>
            <person name="Afonso C.L."/>
            <person name="Miller P.J."/>
            <person name="Scott M.A."/>
            <person name="Spackman E."/>
            <person name="Goraichik I."/>
            <person name="Dimitrov K.M."/>
            <person name="Suarez D.L."/>
            <person name="Swayne D.E."/>
        </authorList>
    </citation>
    <scope>NUCLEOTIDE SEQUENCE [LARGE SCALE GENOMIC DNA]</scope>
    <source>
        <strain evidence="9 10">CECT 7691</strain>
    </source>
</reference>
<evidence type="ECO:0000256" key="6">
    <source>
        <dbReference type="ARBA" id="ARBA00023136"/>
    </source>
</evidence>
<dbReference type="Pfam" id="PF00528">
    <property type="entry name" value="BPD_transp_1"/>
    <property type="match status" value="1"/>
</dbReference>
<dbReference type="AlphaFoldDB" id="A0A1Y5RSM9"/>